<evidence type="ECO:0000259" key="1">
    <source>
        <dbReference type="Pfam" id="PF13456"/>
    </source>
</evidence>
<dbReference type="EMBL" id="CAEKDK010000001">
    <property type="protein sequence ID" value="CAB4266453.1"/>
    <property type="molecule type" value="Genomic_DNA"/>
</dbReference>
<accession>A0A6J5TRH5</accession>
<dbReference type="GO" id="GO:0003676">
    <property type="term" value="F:nucleic acid binding"/>
    <property type="evidence" value="ECO:0007669"/>
    <property type="project" value="InterPro"/>
</dbReference>
<protein>
    <recommendedName>
        <fullName evidence="1">RNase H type-1 domain-containing protein</fullName>
    </recommendedName>
</protein>
<dbReference type="InterPro" id="IPR036397">
    <property type="entry name" value="RNaseH_sf"/>
</dbReference>
<dbReference type="GO" id="GO:0004523">
    <property type="term" value="F:RNA-DNA hybrid ribonuclease activity"/>
    <property type="evidence" value="ECO:0007669"/>
    <property type="project" value="InterPro"/>
</dbReference>
<dbReference type="SUPFAM" id="SSF53098">
    <property type="entry name" value="Ribonuclease H-like"/>
    <property type="match status" value="1"/>
</dbReference>
<dbReference type="InterPro" id="IPR002156">
    <property type="entry name" value="RNaseH_domain"/>
</dbReference>
<dbReference type="InterPro" id="IPR052929">
    <property type="entry name" value="RNase_H-like_EbsB-rel"/>
</dbReference>
<dbReference type="AlphaFoldDB" id="A0A6J5TRH5"/>
<dbReference type="InterPro" id="IPR044730">
    <property type="entry name" value="RNase_H-like_dom_plant"/>
</dbReference>
<dbReference type="Proteomes" id="UP000507222">
    <property type="component" value="Unassembled WGS sequence"/>
</dbReference>
<feature type="domain" description="RNase H type-1" evidence="1">
    <location>
        <begin position="83"/>
        <end position="205"/>
    </location>
</feature>
<dbReference type="PANTHER" id="PTHR47074">
    <property type="entry name" value="BNAC02G40300D PROTEIN"/>
    <property type="match status" value="1"/>
</dbReference>
<dbReference type="CDD" id="cd06222">
    <property type="entry name" value="RNase_H_like"/>
    <property type="match status" value="1"/>
</dbReference>
<sequence>MKIWCLRCGLEEDLCLFAVIGWMIWAERNKSLHGGVIRDHFAVYDASLVFYKDFVDLCLSPTLPRHVATFCWKPPEGDLLKLNVDGACCVPDRKMGLGAVVRNANRELMGVMAKPLIRCLSPKAFEALAMIASCQMEIDVGFTRIIIESDCLEVIKAINRIEFDMSIEGELIEELKELLYRFVFVSVQHQPRTCNFVAHQLAKFALSCNEICYRMEEGSSWLHSYLQNDLRFLHCIDE</sequence>
<organism evidence="2 3">
    <name type="scientific">Prunus armeniaca</name>
    <name type="common">Apricot</name>
    <name type="synonym">Armeniaca vulgaris</name>
    <dbReference type="NCBI Taxonomy" id="36596"/>
    <lineage>
        <taxon>Eukaryota</taxon>
        <taxon>Viridiplantae</taxon>
        <taxon>Streptophyta</taxon>
        <taxon>Embryophyta</taxon>
        <taxon>Tracheophyta</taxon>
        <taxon>Spermatophyta</taxon>
        <taxon>Magnoliopsida</taxon>
        <taxon>eudicotyledons</taxon>
        <taxon>Gunneridae</taxon>
        <taxon>Pentapetalae</taxon>
        <taxon>rosids</taxon>
        <taxon>fabids</taxon>
        <taxon>Rosales</taxon>
        <taxon>Rosaceae</taxon>
        <taxon>Amygdaloideae</taxon>
        <taxon>Amygdaleae</taxon>
        <taxon>Prunus</taxon>
    </lineage>
</organism>
<dbReference type="InterPro" id="IPR012337">
    <property type="entry name" value="RNaseH-like_sf"/>
</dbReference>
<evidence type="ECO:0000313" key="2">
    <source>
        <dbReference type="EMBL" id="CAB4266453.1"/>
    </source>
</evidence>
<dbReference type="Pfam" id="PF13456">
    <property type="entry name" value="RVT_3"/>
    <property type="match status" value="1"/>
</dbReference>
<proteinExistence type="predicted"/>
<name>A0A6J5TRH5_PRUAR</name>
<dbReference type="PANTHER" id="PTHR47074:SF75">
    <property type="entry name" value="RNASE H TYPE-1 DOMAIN-CONTAINING PROTEIN"/>
    <property type="match status" value="1"/>
</dbReference>
<reference evidence="2 3" key="1">
    <citation type="submission" date="2020-05" db="EMBL/GenBank/DDBJ databases">
        <authorList>
            <person name="Campoy J."/>
            <person name="Schneeberger K."/>
            <person name="Spophaly S."/>
        </authorList>
    </citation>
    <scope>NUCLEOTIDE SEQUENCE [LARGE SCALE GENOMIC DNA]</scope>
    <source>
        <strain evidence="2">PruArmRojPasFocal</strain>
    </source>
</reference>
<evidence type="ECO:0000313" key="3">
    <source>
        <dbReference type="Proteomes" id="UP000507222"/>
    </source>
</evidence>
<dbReference type="Gene3D" id="3.30.420.10">
    <property type="entry name" value="Ribonuclease H-like superfamily/Ribonuclease H"/>
    <property type="match status" value="1"/>
</dbReference>
<gene>
    <name evidence="2" type="ORF">CURHAP_LOCUS8771</name>
</gene>